<keyword evidence="3" id="KW-1185">Reference proteome</keyword>
<dbReference type="Proteomes" id="UP000033774">
    <property type="component" value="Unassembled WGS sequence"/>
</dbReference>
<protein>
    <recommendedName>
        <fullName evidence="4">DUF2497 domain-containing protein</fullName>
    </recommendedName>
</protein>
<sequence length="131" mass="13941">MSDPKPHQEPSMEEILASIRRIISEDGDGAQADDAEASAPAPAAGTMRADVFDLTQRADSDDEDDDMEMARSLGMEAVEAPKPSFSMDFDDLPPPSAKDDDVPVKRAGPTFDAGSFETGKKAASMSFDDDA</sequence>
<organism evidence="2 3">
    <name type="scientific">Elstera litoralis</name>
    <dbReference type="NCBI Taxonomy" id="552518"/>
    <lineage>
        <taxon>Bacteria</taxon>
        <taxon>Pseudomonadati</taxon>
        <taxon>Pseudomonadota</taxon>
        <taxon>Alphaproteobacteria</taxon>
        <taxon>Rhodospirillales</taxon>
        <taxon>Rhodospirillaceae</taxon>
        <taxon>Elstera</taxon>
    </lineage>
</organism>
<proteinExistence type="predicted"/>
<gene>
    <name evidence="2" type="ORF">VZ95_00550</name>
</gene>
<evidence type="ECO:0008006" key="4">
    <source>
        <dbReference type="Google" id="ProtNLM"/>
    </source>
</evidence>
<comment type="caution">
    <text evidence="2">The sequence shown here is derived from an EMBL/GenBank/DDBJ whole genome shotgun (WGS) entry which is preliminary data.</text>
</comment>
<feature type="region of interest" description="Disordered" evidence="1">
    <location>
        <begin position="78"/>
        <end position="131"/>
    </location>
</feature>
<accession>A0A0F3IX46</accession>
<reference evidence="2 3" key="1">
    <citation type="submission" date="2015-03" db="EMBL/GenBank/DDBJ databases">
        <title>Draft genome sequence of Elstera litoralis.</title>
        <authorList>
            <person name="Rahalkar M.C."/>
            <person name="Dhakephalkar P.K."/>
            <person name="Pore S.D."/>
            <person name="Arora P."/>
            <person name="Kapse N.G."/>
            <person name="Pandit P.S."/>
        </authorList>
    </citation>
    <scope>NUCLEOTIDE SEQUENCE [LARGE SCALE GENOMIC DNA]</scope>
    <source>
        <strain evidence="2 3">Dia-1</strain>
    </source>
</reference>
<dbReference type="RefSeq" id="WP_045774152.1">
    <property type="nucleotide sequence ID" value="NZ_LAJY01000008.1"/>
</dbReference>
<dbReference type="AlphaFoldDB" id="A0A0F3IX46"/>
<feature type="compositionally biased region" description="Acidic residues" evidence="1">
    <location>
        <begin position="25"/>
        <end position="36"/>
    </location>
</feature>
<feature type="region of interest" description="Disordered" evidence="1">
    <location>
        <begin position="23"/>
        <end position="51"/>
    </location>
</feature>
<evidence type="ECO:0000313" key="3">
    <source>
        <dbReference type="Proteomes" id="UP000033774"/>
    </source>
</evidence>
<dbReference type="PATRIC" id="fig|552518.3.peg.4402"/>
<evidence type="ECO:0000256" key="1">
    <source>
        <dbReference type="SAM" id="MobiDB-lite"/>
    </source>
</evidence>
<name>A0A0F3IX46_9PROT</name>
<evidence type="ECO:0000313" key="2">
    <source>
        <dbReference type="EMBL" id="KJV11108.1"/>
    </source>
</evidence>
<dbReference type="EMBL" id="LAJY01000008">
    <property type="protein sequence ID" value="KJV11108.1"/>
    <property type="molecule type" value="Genomic_DNA"/>
</dbReference>